<reference evidence="2" key="1">
    <citation type="journal article" date="2019" name="Int. J. Syst. Evol. Microbiol.">
        <title>The Global Catalogue of Microorganisms (GCM) 10K type strain sequencing project: providing services to taxonomists for standard genome sequencing and annotation.</title>
        <authorList>
            <consortium name="The Broad Institute Genomics Platform"/>
            <consortium name="The Broad Institute Genome Sequencing Center for Infectious Disease"/>
            <person name="Wu L."/>
            <person name="Ma J."/>
        </authorList>
    </citation>
    <scope>NUCLEOTIDE SEQUENCE [LARGE SCALE GENOMIC DNA]</scope>
    <source>
        <strain evidence="2">JCM 16673</strain>
    </source>
</reference>
<sequence>MVMSRTRALEVSIHAVSPALIFAASIDPGAVIGVATGIATGAGGGDVAAGRVALIAGDCAGTSVAVSAADTIDVDSIDSTNVTRTITENGRFFISLFHE</sequence>
<dbReference type="Proteomes" id="UP001501353">
    <property type="component" value="Unassembled WGS sequence"/>
</dbReference>
<name>A0ABP7TIZ2_9BURK</name>
<gene>
    <name evidence="1" type="ORF">GCM10022212_26380</name>
</gene>
<keyword evidence="2" id="KW-1185">Reference proteome</keyword>
<organism evidence="1 2">
    <name type="scientific">Actimicrobium antarcticum</name>
    <dbReference type="NCBI Taxonomy" id="1051899"/>
    <lineage>
        <taxon>Bacteria</taxon>
        <taxon>Pseudomonadati</taxon>
        <taxon>Pseudomonadota</taxon>
        <taxon>Betaproteobacteria</taxon>
        <taxon>Burkholderiales</taxon>
        <taxon>Oxalobacteraceae</taxon>
        <taxon>Actimicrobium</taxon>
    </lineage>
</organism>
<comment type="caution">
    <text evidence="1">The sequence shown here is derived from an EMBL/GenBank/DDBJ whole genome shotgun (WGS) entry which is preliminary data.</text>
</comment>
<protein>
    <submittedName>
        <fullName evidence="1">Uncharacterized protein</fullName>
    </submittedName>
</protein>
<dbReference type="EMBL" id="BAAAZE010000010">
    <property type="protein sequence ID" value="GAA4027038.1"/>
    <property type="molecule type" value="Genomic_DNA"/>
</dbReference>
<evidence type="ECO:0000313" key="1">
    <source>
        <dbReference type="EMBL" id="GAA4027038.1"/>
    </source>
</evidence>
<accession>A0ABP7TIZ2</accession>
<evidence type="ECO:0000313" key="2">
    <source>
        <dbReference type="Proteomes" id="UP001501353"/>
    </source>
</evidence>
<proteinExistence type="predicted"/>